<dbReference type="GO" id="GO:0043682">
    <property type="term" value="F:P-type divalent copper transporter activity"/>
    <property type="evidence" value="ECO:0007669"/>
    <property type="project" value="UniProtKB-EC"/>
</dbReference>
<dbReference type="GO" id="GO:0055070">
    <property type="term" value="P:copper ion homeostasis"/>
    <property type="evidence" value="ECO:0007669"/>
    <property type="project" value="TreeGrafter"/>
</dbReference>
<dbReference type="Gene3D" id="3.30.70.100">
    <property type="match status" value="1"/>
</dbReference>
<dbReference type="GO" id="GO:0012505">
    <property type="term" value="C:endomembrane system"/>
    <property type="evidence" value="ECO:0007669"/>
    <property type="project" value="UniProtKB-SubCell"/>
</dbReference>
<feature type="domain" description="HMA" evidence="17">
    <location>
        <begin position="86"/>
        <end position="152"/>
    </location>
</feature>
<feature type="transmembrane region" description="Helical" evidence="16">
    <location>
        <begin position="267"/>
        <end position="285"/>
    </location>
</feature>
<comment type="function">
    <text evidence="12">Probably involved in copper export.</text>
</comment>
<evidence type="ECO:0000256" key="11">
    <source>
        <dbReference type="ARBA" id="ARBA00023136"/>
    </source>
</evidence>
<dbReference type="InterPro" id="IPR018303">
    <property type="entry name" value="ATPase_P-typ_P_site"/>
</dbReference>
<dbReference type="InterPro" id="IPR021993">
    <property type="entry name" value="ATPase-cat-bd"/>
</dbReference>
<evidence type="ECO:0000313" key="19">
    <source>
        <dbReference type="EMBL" id="PHO18620.1"/>
    </source>
</evidence>
<organism evidence="19 20">
    <name type="scientific">Malaciobacter molluscorum LMG 25693</name>
    <dbReference type="NCBI Taxonomy" id="870501"/>
    <lineage>
        <taxon>Bacteria</taxon>
        <taxon>Pseudomonadati</taxon>
        <taxon>Campylobacterota</taxon>
        <taxon>Epsilonproteobacteria</taxon>
        <taxon>Campylobacterales</taxon>
        <taxon>Arcobacteraceae</taxon>
        <taxon>Malaciobacter</taxon>
    </lineage>
</organism>
<dbReference type="GO" id="GO:0016887">
    <property type="term" value="F:ATP hydrolysis activity"/>
    <property type="evidence" value="ECO:0007669"/>
    <property type="project" value="InterPro"/>
</dbReference>
<dbReference type="InterPro" id="IPR036412">
    <property type="entry name" value="HAD-like_sf"/>
</dbReference>
<dbReference type="InterPro" id="IPR023214">
    <property type="entry name" value="HAD_sf"/>
</dbReference>
<comment type="catalytic activity">
    <reaction evidence="15">
        <text>Cu(2+)(in) + ATP + H2O = Cu(2+)(out) + ADP + phosphate + H(+)</text>
        <dbReference type="Rhea" id="RHEA:10376"/>
        <dbReference type="ChEBI" id="CHEBI:15377"/>
        <dbReference type="ChEBI" id="CHEBI:15378"/>
        <dbReference type="ChEBI" id="CHEBI:29036"/>
        <dbReference type="ChEBI" id="CHEBI:30616"/>
        <dbReference type="ChEBI" id="CHEBI:43474"/>
        <dbReference type="ChEBI" id="CHEBI:456216"/>
        <dbReference type="EC" id="7.2.2.9"/>
    </reaction>
</comment>
<feature type="transmembrane region" description="Helical" evidence="16">
    <location>
        <begin position="239"/>
        <end position="261"/>
    </location>
</feature>
<feature type="transmembrane region" description="Helical" evidence="16">
    <location>
        <begin position="422"/>
        <end position="441"/>
    </location>
</feature>
<dbReference type="SUPFAM" id="SSF81665">
    <property type="entry name" value="Calcium ATPase, transmembrane domain M"/>
    <property type="match status" value="1"/>
</dbReference>
<evidence type="ECO:0000256" key="15">
    <source>
        <dbReference type="ARBA" id="ARBA00047424"/>
    </source>
</evidence>
<evidence type="ECO:0000256" key="7">
    <source>
        <dbReference type="ARBA" id="ARBA00022741"/>
    </source>
</evidence>
<dbReference type="PRINTS" id="PR00942">
    <property type="entry name" value="CUATPASEI"/>
</dbReference>
<dbReference type="Proteomes" id="UP000262712">
    <property type="component" value="Chromosome"/>
</dbReference>
<dbReference type="GO" id="GO:0005886">
    <property type="term" value="C:plasma membrane"/>
    <property type="evidence" value="ECO:0007669"/>
    <property type="project" value="UniProtKB-SubCell"/>
</dbReference>
<keyword evidence="11 16" id="KW-0472">Membrane</keyword>
<evidence type="ECO:0000256" key="10">
    <source>
        <dbReference type="ARBA" id="ARBA00022989"/>
    </source>
</evidence>
<evidence type="ECO:0000256" key="3">
    <source>
        <dbReference type="ARBA" id="ARBA00006024"/>
    </source>
</evidence>
<evidence type="ECO:0000256" key="1">
    <source>
        <dbReference type="ARBA" id="ARBA00004127"/>
    </source>
</evidence>
<dbReference type="PROSITE" id="PS50846">
    <property type="entry name" value="HMA_2"/>
    <property type="match status" value="1"/>
</dbReference>
<dbReference type="Proteomes" id="UP000221222">
    <property type="component" value="Unassembled WGS sequence"/>
</dbReference>
<dbReference type="PROSITE" id="PS00154">
    <property type="entry name" value="ATPASE_E1_E2"/>
    <property type="match status" value="1"/>
</dbReference>
<dbReference type="InterPro" id="IPR044492">
    <property type="entry name" value="P_typ_ATPase_HD_dom"/>
</dbReference>
<evidence type="ECO:0000256" key="8">
    <source>
        <dbReference type="ARBA" id="ARBA00022840"/>
    </source>
</evidence>
<dbReference type="EC" id="7.2.2.9" evidence="13"/>
<keyword evidence="5 16" id="KW-0812">Transmembrane</keyword>
<keyword evidence="9" id="KW-1278">Translocase</keyword>
<dbReference type="Pfam" id="PF00403">
    <property type="entry name" value="HMA"/>
    <property type="match status" value="1"/>
</dbReference>
<keyword evidence="6 16" id="KW-0479">Metal-binding</keyword>
<keyword evidence="8 16" id="KW-0067">ATP-binding</keyword>
<dbReference type="InterPro" id="IPR001757">
    <property type="entry name" value="P_typ_ATPase"/>
</dbReference>
<evidence type="ECO:0000256" key="9">
    <source>
        <dbReference type="ARBA" id="ARBA00022967"/>
    </source>
</evidence>
<dbReference type="SUPFAM" id="SSF55008">
    <property type="entry name" value="HMA, heavy metal-associated domain"/>
    <property type="match status" value="1"/>
</dbReference>
<dbReference type="Gene3D" id="2.70.150.10">
    <property type="entry name" value="Calcium-transporting ATPase, cytoplasmic transduction domain A"/>
    <property type="match status" value="1"/>
</dbReference>
<dbReference type="InterPro" id="IPR036163">
    <property type="entry name" value="HMA_dom_sf"/>
</dbReference>
<dbReference type="SFLD" id="SFLDF00027">
    <property type="entry name" value="p-type_atpase"/>
    <property type="match status" value="1"/>
</dbReference>
<dbReference type="PANTHER" id="PTHR43520:SF8">
    <property type="entry name" value="P-TYPE CU(+) TRANSPORTER"/>
    <property type="match status" value="1"/>
</dbReference>
<dbReference type="InterPro" id="IPR023299">
    <property type="entry name" value="ATPase_P-typ_cyto_dom_N"/>
</dbReference>
<feature type="transmembrane region" description="Helical" evidence="16">
    <location>
        <begin position="206"/>
        <end position="227"/>
    </location>
</feature>
<dbReference type="InterPro" id="IPR008250">
    <property type="entry name" value="ATPase_P-typ_transduc_dom_A_sf"/>
</dbReference>
<evidence type="ECO:0000259" key="17">
    <source>
        <dbReference type="PROSITE" id="PS50846"/>
    </source>
</evidence>
<dbReference type="Pfam" id="PF12156">
    <property type="entry name" value="ATPase-cat_bd"/>
    <property type="match status" value="1"/>
</dbReference>
<comment type="subcellular location">
    <subcellularLocation>
        <location evidence="2 16">Cell membrane</location>
    </subcellularLocation>
    <subcellularLocation>
        <location evidence="1">Endomembrane system</location>
        <topology evidence="1">Multi-pass membrane protein</topology>
    </subcellularLocation>
</comment>
<feature type="transmembrane region" description="Helical" evidence="16">
    <location>
        <begin position="766"/>
        <end position="786"/>
    </location>
</feature>
<dbReference type="CDD" id="cd02079">
    <property type="entry name" value="P-type_ATPase_HM"/>
    <property type="match status" value="1"/>
</dbReference>
<evidence type="ECO:0000313" key="21">
    <source>
        <dbReference type="Proteomes" id="UP000262712"/>
    </source>
</evidence>
<dbReference type="GO" id="GO:0005524">
    <property type="term" value="F:ATP binding"/>
    <property type="evidence" value="ECO:0007669"/>
    <property type="project" value="UniProtKB-UniRule"/>
</dbReference>
<dbReference type="Gene3D" id="3.40.50.1000">
    <property type="entry name" value="HAD superfamily/HAD-like"/>
    <property type="match status" value="1"/>
</dbReference>
<dbReference type="SUPFAM" id="SSF56784">
    <property type="entry name" value="HAD-like"/>
    <property type="match status" value="1"/>
</dbReference>
<dbReference type="InterPro" id="IPR023298">
    <property type="entry name" value="ATPase_P-typ_TM_dom_sf"/>
</dbReference>
<accession>A0A2G1DJJ7</accession>
<gene>
    <name evidence="18" type="primary">ccoI</name>
    <name evidence="18" type="ORF">AMOL_0581</name>
    <name evidence="19" type="ORF">CPU12_04900</name>
</gene>
<dbReference type="NCBIfam" id="TIGR01494">
    <property type="entry name" value="ATPase_P-type"/>
    <property type="match status" value="1"/>
</dbReference>
<keyword evidence="16" id="KW-1003">Cell membrane</keyword>
<evidence type="ECO:0000256" key="16">
    <source>
        <dbReference type="RuleBase" id="RU362081"/>
    </source>
</evidence>
<reference evidence="18 21" key="2">
    <citation type="submission" date="2018-08" db="EMBL/GenBank/DDBJ databases">
        <title>Complete genome of the Arcobacter molluscorum type strain LMG 25693.</title>
        <authorList>
            <person name="Miller W.G."/>
            <person name="Yee E."/>
            <person name="Bono J.L."/>
        </authorList>
    </citation>
    <scope>NUCLEOTIDE SEQUENCE [LARGE SCALE GENOMIC DNA]</scope>
    <source>
        <strain evidence="18 21">CECT 7696</strain>
    </source>
</reference>
<dbReference type="NCBIfam" id="TIGR01525">
    <property type="entry name" value="ATPase-IB_hvy"/>
    <property type="match status" value="1"/>
</dbReference>
<dbReference type="AlphaFoldDB" id="A0A2G1DJJ7"/>
<evidence type="ECO:0000256" key="4">
    <source>
        <dbReference type="ARBA" id="ARBA00022553"/>
    </source>
</evidence>
<keyword evidence="10 16" id="KW-1133">Transmembrane helix</keyword>
<dbReference type="PRINTS" id="PR00943">
    <property type="entry name" value="CUATPASE"/>
</dbReference>
<dbReference type="EMBL" id="NXFY01000005">
    <property type="protein sequence ID" value="PHO18620.1"/>
    <property type="molecule type" value="Genomic_DNA"/>
</dbReference>
<dbReference type="NCBIfam" id="TIGR01511">
    <property type="entry name" value="ATPase-IB1_Cu"/>
    <property type="match status" value="1"/>
</dbReference>
<evidence type="ECO:0000256" key="13">
    <source>
        <dbReference type="ARBA" id="ARBA00038904"/>
    </source>
</evidence>
<dbReference type="Gene3D" id="3.40.1110.10">
    <property type="entry name" value="Calcium-transporting ATPase, cytoplasmic domain N"/>
    <property type="match status" value="1"/>
</dbReference>
<evidence type="ECO:0000256" key="6">
    <source>
        <dbReference type="ARBA" id="ARBA00022723"/>
    </source>
</evidence>
<dbReference type="SUPFAM" id="SSF81653">
    <property type="entry name" value="Calcium ATPase, transduction domain A"/>
    <property type="match status" value="1"/>
</dbReference>
<name>A0A2G1DJJ7_9BACT</name>
<dbReference type="PANTHER" id="PTHR43520">
    <property type="entry name" value="ATP7, ISOFORM B"/>
    <property type="match status" value="1"/>
</dbReference>
<feature type="transmembrane region" description="Helical" evidence="16">
    <location>
        <begin position="461"/>
        <end position="484"/>
    </location>
</feature>
<dbReference type="KEGG" id="amol:AMOL_0581"/>
<dbReference type="CDD" id="cd00371">
    <property type="entry name" value="HMA"/>
    <property type="match status" value="1"/>
</dbReference>
<evidence type="ECO:0000313" key="20">
    <source>
        <dbReference type="Proteomes" id="UP000221222"/>
    </source>
</evidence>
<reference evidence="19 20" key="1">
    <citation type="submission" date="2017-09" db="EMBL/GenBank/DDBJ databases">
        <title>Arcobacter canalis sp. nov., a new species isolated from a water canal contaminated with urban sewage.</title>
        <authorList>
            <person name="Perez-Cataluna A."/>
            <person name="Salas-Masso N."/>
            <person name="Figueras M.J."/>
        </authorList>
    </citation>
    <scope>NUCLEOTIDE SEQUENCE [LARGE SCALE GENOMIC DNA]</scope>
    <source>
        <strain evidence="19 20">F98-3</strain>
    </source>
</reference>
<sequence>MSKIKCNHCHLEYDDDIMIKDGNLHFCCKGCQGVYHLLKSDGLDSFYDKLGNKTITPPIQADNDVEKFDTQSFEENFISVTNDGYKKIDLIIEGIHCAACVWLNEKVLFNTDGIIEANINFSTNKAKIVWDNEKINLSQIILKIRSIGYNAYAYDASIADEQASKAKRDFFIRMMVAVFATMNIMMLSVAKYTGFFTGIDEEIKNYIHIAEFIFSTPVLFYSGWIFFKGAYYGLKNRILNMDFLVISGASFSYIFSLYILFGGKGESYFDSVAMIITFVLVGKYLEVIGKKSAVDTLDKIKSSIPLEATIIEEGVKKVLPINSVKVGDIVELKAGEKASFDGKLISSSASFDESSLSGESLPIDKIKGEKIFSGTINNESVIRYEVEKTYKDSTLNSIVTLLEDSLSSKPKIEHKANEISKGFSLTILSLSIITFIVWYYFGIDLGFDYDGVNHFEKSFIVAISVIVIACPCALALATPIANLIGISELAKRGLLFKEAKFIETLATADTLVLDKTGTITKGKLKVKKAKILDNNIHKLNLLYSLIINSNHPISKSIKRYLQDNYTLQEKELFDIKTISAKGVIAKYRNIDGKKFNLIGGNIKLLKDNKINYKFDSENSIYLFAIDSKVIATFELEDELKDNAKETIFNINSMGINTVMLTGDNNKTASKVAKQLGIRNYVSDVNPIEKAQFIEDLKKHNRIVVMAGDGINDSVALAKSDVAIAMGNSADIALSVSDIVLLNNSLKSLEESFIISKRTYKFIKQNLLISLIYNAITIPLAIAGYVIPLVAALSMSLSSLLVVGNSMRIKLKNRGEINDCK</sequence>
<dbReference type="PRINTS" id="PR00119">
    <property type="entry name" value="CATATPASE"/>
</dbReference>
<dbReference type="Pfam" id="PF00122">
    <property type="entry name" value="E1-E2_ATPase"/>
    <property type="match status" value="1"/>
</dbReference>
<dbReference type="InterPro" id="IPR027256">
    <property type="entry name" value="P-typ_ATPase_IB"/>
</dbReference>
<dbReference type="SFLD" id="SFLDS00003">
    <property type="entry name" value="Haloacid_Dehalogenase"/>
    <property type="match status" value="1"/>
</dbReference>
<keyword evidence="20" id="KW-1185">Reference proteome</keyword>
<evidence type="ECO:0000256" key="12">
    <source>
        <dbReference type="ARBA" id="ARBA00037143"/>
    </source>
</evidence>
<protein>
    <recommendedName>
        <fullName evidence="14">Copper-transporting ATPase</fullName>
        <ecNumber evidence="13">7.2.2.9</ecNumber>
    </recommendedName>
</protein>
<keyword evidence="4" id="KW-0597">Phosphoprotein</keyword>
<dbReference type="RefSeq" id="WP_099341971.1">
    <property type="nucleotide sequence ID" value="NZ_CP032098.1"/>
</dbReference>
<dbReference type="GO" id="GO:0005507">
    <property type="term" value="F:copper ion binding"/>
    <property type="evidence" value="ECO:0007669"/>
    <property type="project" value="TreeGrafter"/>
</dbReference>
<comment type="similarity">
    <text evidence="3 16">Belongs to the cation transport ATPase (P-type) (TC 3.A.3) family. Type IB subfamily.</text>
</comment>
<dbReference type="Pfam" id="PF00702">
    <property type="entry name" value="Hydrolase"/>
    <property type="match status" value="1"/>
</dbReference>
<proteinExistence type="inferred from homology"/>
<dbReference type="InterPro" id="IPR059000">
    <property type="entry name" value="ATPase_P-type_domA"/>
</dbReference>
<keyword evidence="7 16" id="KW-0547">Nucleotide-binding</keyword>
<evidence type="ECO:0000256" key="5">
    <source>
        <dbReference type="ARBA" id="ARBA00022692"/>
    </source>
</evidence>
<evidence type="ECO:0000256" key="14">
    <source>
        <dbReference type="ARBA" id="ARBA00040690"/>
    </source>
</evidence>
<evidence type="ECO:0000313" key="18">
    <source>
        <dbReference type="EMBL" id="AXX91583.1"/>
    </source>
</evidence>
<dbReference type="SFLD" id="SFLDG00002">
    <property type="entry name" value="C1.7:_P-type_atpase_like"/>
    <property type="match status" value="1"/>
</dbReference>
<dbReference type="EMBL" id="CP032098">
    <property type="protein sequence ID" value="AXX91583.1"/>
    <property type="molecule type" value="Genomic_DNA"/>
</dbReference>
<evidence type="ECO:0000256" key="2">
    <source>
        <dbReference type="ARBA" id="ARBA00004236"/>
    </source>
</evidence>
<feature type="transmembrane region" description="Helical" evidence="16">
    <location>
        <begin position="170"/>
        <end position="194"/>
    </location>
</feature>
<dbReference type="InterPro" id="IPR006121">
    <property type="entry name" value="HMA_dom"/>
</dbReference>